<name>A0A9D1G0J0_9FIRM</name>
<dbReference type="InterPro" id="IPR017853">
    <property type="entry name" value="GH"/>
</dbReference>
<proteinExistence type="predicted"/>
<dbReference type="InterPro" id="IPR013738">
    <property type="entry name" value="Beta_galactosidase_Trimer"/>
</dbReference>
<feature type="domain" description="Beta-galactosidase trimerisation" evidence="1">
    <location>
        <begin position="375"/>
        <end position="429"/>
    </location>
</feature>
<dbReference type="SUPFAM" id="SSF52317">
    <property type="entry name" value="Class I glutamine amidotransferase-like"/>
    <property type="match status" value="1"/>
</dbReference>
<dbReference type="Gene3D" id="3.40.50.880">
    <property type="match status" value="1"/>
</dbReference>
<sequence length="653" mass="72905">MQMLSPRQVHLDFHTSEWIEGIGAQFDAEEFARTVQEAAVSSMTVFARCHHGWLYYDSKRFPERVHPHLVNRNLMVDQVRALHARGIKAPVYITVQLDYQTAVSRPEWLIRKPDGAHEGGPFSEPGFGQTLCMNTGYLQYLREHTLEVMELLGDELDGLFFDIVGIRSCTCAACRREMLERGMDFGDEQQVREFAKFTLDRFKREMSAFVREHNDHCTIFYNAGHVGPCTKESKDAYTHFELESLPSGGWGYLHFPVTARYARKLGLDCMGMTGKFLTSWGDFHSLKNLAALEFESFRMLSFGFACSIGDQLPPNGKLNPATYRLIGKVYRPFAGREAWARPSTPLVEAAILTNENPLYEHQMSESILGAAQLLEELALQFDIIDAEMDFSPYKLLIVPEDVAGSPALSEKLAAFAAAGGRVLSCGRGALMENDAYPACYPAKYAGNRVAYPDFIVANGPLAEGLEADNEYVIYQQGTVLEDVQGTILFARAPYFPRAGRKFCSHRYTPSAGGEAYPTAALANGVLLFAHPLFAQYRDCAPGWVKQIVKNALDLLLPDRLVRHDGASTVTVSLLDQPERNRTCAHILSYVPVRKSATIDIVEERTQARDLHLTLHIPRGFTRARLVPEDIPLAVEGESVTVPCVDGYAIVELT</sequence>
<dbReference type="InterPro" id="IPR028212">
    <property type="entry name" value="GHL6"/>
</dbReference>
<evidence type="ECO:0000259" key="1">
    <source>
        <dbReference type="Pfam" id="PF08532"/>
    </source>
</evidence>
<dbReference type="Pfam" id="PF14871">
    <property type="entry name" value="GHL6"/>
    <property type="match status" value="1"/>
</dbReference>
<reference evidence="2" key="1">
    <citation type="submission" date="2020-10" db="EMBL/GenBank/DDBJ databases">
        <authorList>
            <person name="Gilroy R."/>
        </authorList>
    </citation>
    <scope>NUCLEOTIDE SEQUENCE</scope>
    <source>
        <strain evidence="2">13766</strain>
    </source>
</reference>
<protein>
    <submittedName>
        <fullName evidence="2">Beta-galactosidase trimerization domain-containing protein</fullName>
    </submittedName>
</protein>
<organism evidence="2 3">
    <name type="scientific">Candidatus Alectryocaccomicrobium excrementavium</name>
    <dbReference type="NCBI Taxonomy" id="2840668"/>
    <lineage>
        <taxon>Bacteria</taxon>
        <taxon>Bacillati</taxon>
        <taxon>Bacillota</taxon>
        <taxon>Clostridia</taxon>
        <taxon>Candidatus Alectryocaccomicrobium</taxon>
    </lineage>
</organism>
<dbReference type="Proteomes" id="UP000824140">
    <property type="component" value="Unassembled WGS sequence"/>
</dbReference>
<dbReference type="InterPro" id="IPR029062">
    <property type="entry name" value="Class_I_gatase-like"/>
</dbReference>
<evidence type="ECO:0000313" key="3">
    <source>
        <dbReference type="Proteomes" id="UP000824140"/>
    </source>
</evidence>
<accession>A0A9D1G0J0</accession>
<dbReference type="EMBL" id="DVJN01000152">
    <property type="protein sequence ID" value="HIS92844.1"/>
    <property type="molecule type" value="Genomic_DNA"/>
</dbReference>
<dbReference type="Pfam" id="PF08532">
    <property type="entry name" value="Glyco_hydro_42M"/>
    <property type="match status" value="1"/>
</dbReference>
<gene>
    <name evidence="2" type="ORF">IAA84_07525</name>
</gene>
<comment type="caution">
    <text evidence="2">The sequence shown here is derived from an EMBL/GenBank/DDBJ whole genome shotgun (WGS) entry which is preliminary data.</text>
</comment>
<dbReference type="Gene3D" id="3.20.20.80">
    <property type="entry name" value="Glycosidases"/>
    <property type="match status" value="1"/>
</dbReference>
<evidence type="ECO:0000313" key="2">
    <source>
        <dbReference type="EMBL" id="HIS92844.1"/>
    </source>
</evidence>
<reference evidence="2" key="2">
    <citation type="journal article" date="2021" name="PeerJ">
        <title>Extensive microbial diversity within the chicken gut microbiome revealed by metagenomics and culture.</title>
        <authorList>
            <person name="Gilroy R."/>
            <person name="Ravi A."/>
            <person name="Getino M."/>
            <person name="Pursley I."/>
            <person name="Horton D.L."/>
            <person name="Alikhan N.F."/>
            <person name="Baker D."/>
            <person name="Gharbi K."/>
            <person name="Hall N."/>
            <person name="Watson M."/>
            <person name="Adriaenssens E.M."/>
            <person name="Foster-Nyarko E."/>
            <person name="Jarju S."/>
            <person name="Secka A."/>
            <person name="Antonio M."/>
            <person name="Oren A."/>
            <person name="Chaudhuri R.R."/>
            <person name="La Ragione R."/>
            <person name="Hildebrand F."/>
            <person name="Pallen M.J."/>
        </authorList>
    </citation>
    <scope>NUCLEOTIDE SEQUENCE</scope>
    <source>
        <strain evidence="2">13766</strain>
    </source>
</reference>
<dbReference type="CDD" id="cd03143">
    <property type="entry name" value="A4_beta-galactosidase_middle_domain"/>
    <property type="match status" value="1"/>
</dbReference>
<dbReference type="GO" id="GO:0005975">
    <property type="term" value="P:carbohydrate metabolic process"/>
    <property type="evidence" value="ECO:0007669"/>
    <property type="project" value="InterPro"/>
</dbReference>
<dbReference type="GO" id="GO:0004565">
    <property type="term" value="F:beta-galactosidase activity"/>
    <property type="evidence" value="ECO:0007669"/>
    <property type="project" value="InterPro"/>
</dbReference>
<dbReference type="SUPFAM" id="SSF51445">
    <property type="entry name" value="(Trans)glycosidases"/>
    <property type="match status" value="1"/>
</dbReference>
<dbReference type="AlphaFoldDB" id="A0A9D1G0J0"/>